<sequence length="109" mass="12945">MSDTPKDWVNGLTQDHLQRVKDIIDDRNFVTDEDGILSRGMIERASDELIERLHNEADWDYPLDTASEFDPRHGQVAAVYRKDIYEDEEDFKERALRPYIEEQIRNFSE</sequence>
<name>A0A7S8CBV3_9BACI</name>
<evidence type="ECO:0000313" key="2">
    <source>
        <dbReference type="Proteomes" id="UP000593626"/>
    </source>
</evidence>
<accession>A0A7S8CBV3</accession>
<proteinExistence type="predicted"/>
<evidence type="ECO:0000313" key="1">
    <source>
        <dbReference type="EMBL" id="QPC47101.1"/>
    </source>
</evidence>
<organism evidence="1 2">
    <name type="scientific">Mangrovibacillus cuniculi</name>
    <dbReference type="NCBI Taxonomy" id="2593652"/>
    <lineage>
        <taxon>Bacteria</taxon>
        <taxon>Bacillati</taxon>
        <taxon>Bacillota</taxon>
        <taxon>Bacilli</taxon>
        <taxon>Bacillales</taxon>
        <taxon>Bacillaceae</taxon>
        <taxon>Mangrovibacillus</taxon>
    </lineage>
</organism>
<dbReference type="AlphaFoldDB" id="A0A7S8CBV3"/>
<protein>
    <submittedName>
        <fullName evidence="1">Uncharacterized protein</fullName>
    </submittedName>
</protein>
<keyword evidence="2" id="KW-1185">Reference proteome</keyword>
<dbReference type="Proteomes" id="UP000593626">
    <property type="component" value="Chromosome"/>
</dbReference>
<dbReference type="KEGG" id="mcui:G8O30_09045"/>
<dbReference type="EMBL" id="CP049742">
    <property type="protein sequence ID" value="QPC47101.1"/>
    <property type="molecule type" value="Genomic_DNA"/>
</dbReference>
<reference evidence="1 2" key="1">
    <citation type="submission" date="2019-07" db="EMBL/GenBank/DDBJ databases">
        <title>Genome sequence of 2 isolates from Red Sea Mangroves.</title>
        <authorList>
            <person name="Sefrji F."/>
            <person name="Michoud G."/>
            <person name="Merlino G."/>
            <person name="Daffonchio D."/>
        </authorList>
    </citation>
    <scope>NUCLEOTIDE SEQUENCE [LARGE SCALE GENOMIC DNA]</scope>
    <source>
        <strain evidence="1 2">R1DC41</strain>
    </source>
</reference>
<dbReference type="RefSeq" id="WP_239671768.1">
    <property type="nucleotide sequence ID" value="NZ_CP049742.1"/>
</dbReference>
<gene>
    <name evidence="1" type="ORF">G8O30_09045</name>
</gene>